<dbReference type="SMART" id="SM00233">
    <property type="entry name" value="PH"/>
    <property type="match status" value="1"/>
</dbReference>
<evidence type="ECO:0000256" key="2">
    <source>
        <dbReference type="SAM" id="MobiDB-lite"/>
    </source>
</evidence>
<reference evidence="4 5" key="1">
    <citation type="journal article" date="2020" name="ISME J.">
        <title>Uncovering the hidden diversity of litter-decomposition mechanisms in mushroom-forming fungi.</title>
        <authorList>
            <person name="Floudas D."/>
            <person name="Bentzer J."/>
            <person name="Ahren D."/>
            <person name="Johansson T."/>
            <person name="Persson P."/>
            <person name="Tunlid A."/>
        </authorList>
    </citation>
    <scope>NUCLEOTIDE SEQUENCE [LARGE SCALE GENOMIC DNA]</scope>
    <source>
        <strain evidence="4 5">CBS 406.79</strain>
    </source>
</reference>
<evidence type="ECO:0000313" key="5">
    <source>
        <dbReference type="Proteomes" id="UP000518752"/>
    </source>
</evidence>
<feature type="compositionally biased region" description="Basic and acidic residues" evidence="2">
    <location>
        <begin position="797"/>
        <end position="806"/>
    </location>
</feature>
<name>A0A8H5HTU2_9AGAR</name>
<keyword evidence="5" id="KW-1185">Reference proteome</keyword>
<evidence type="ECO:0000313" key="4">
    <source>
        <dbReference type="EMBL" id="KAF5389461.1"/>
    </source>
</evidence>
<keyword evidence="1" id="KW-0175">Coiled coil</keyword>
<gene>
    <name evidence="4" type="ORF">D9757_004252</name>
</gene>
<dbReference type="SUPFAM" id="SSF50729">
    <property type="entry name" value="PH domain-like"/>
    <property type="match status" value="1"/>
</dbReference>
<dbReference type="Proteomes" id="UP000518752">
    <property type="component" value="Unassembled WGS sequence"/>
</dbReference>
<dbReference type="OrthoDB" id="2261329at2759"/>
<feature type="compositionally biased region" description="Polar residues" evidence="2">
    <location>
        <begin position="28"/>
        <end position="41"/>
    </location>
</feature>
<organism evidence="4 5">
    <name type="scientific">Collybiopsis confluens</name>
    <dbReference type="NCBI Taxonomy" id="2823264"/>
    <lineage>
        <taxon>Eukaryota</taxon>
        <taxon>Fungi</taxon>
        <taxon>Dikarya</taxon>
        <taxon>Basidiomycota</taxon>
        <taxon>Agaricomycotina</taxon>
        <taxon>Agaricomycetes</taxon>
        <taxon>Agaricomycetidae</taxon>
        <taxon>Agaricales</taxon>
        <taxon>Marasmiineae</taxon>
        <taxon>Omphalotaceae</taxon>
        <taxon>Collybiopsis</taxon>
    </lineage>
</organism>
<feature type="domain" description="PH" evidence="3">
    <location>
        <begin position="89"/>
        <end position="201"/>
    </location>
</feature>
<feature type="region of interest" description="Disordered" evidence="2">
    <location>
        <begin position="307"/>
        <end position="346"/>
    </location>
</feature>
<comment type="caution">
    <text evidence="4">The sequence shown here is derived from an EMBL/GenBank/DDBJ whole genome shotgun (WGS) entry which is preliminary data.</text>
</comment>
<feature type="region of interest" description="Disordered" evidence="2">
    <location>
        <begin position="25"/>
        <end position="55"/>
    </location>
</feature>
<feature type="compositionally biased region" description="Polar residues" evidence="2">
    <location>
        <begin position="787"/>
        <end position="796"/>
    </location>
</feature>
<protein>
    <recommendedName>
        <fullName evidence="3">PH domain-containing protein</fullName>
    </recommendedName>
</protein>
<evidence type="ECO:0000256" key="1">
    <source>
        <dbReference type="SAM" id="Coils"/>
    </source>
</evidence>
<dbReference type="InterPro" id="IPR001849">
    <property type="entry name" value="PH_domain"/>
</dbReference>
<evidence type="ECO:0000259" key="3">
    <source>
        <dbReference type="SMART" id="SM00233"/>
    </source>
</evidence>
<feature type="region of interest" description="Disordered" evidence="2">
    <location>
        <begin position="787"/>
        <end position="806"/>
    </location>
</feature>
<sequence>MAPRRMESRGQYQQSNAKLLIELYEGKNPQTIPSTPHSSSLKRPLPPQKKEKSPIRQSLSKVIKIFRKTTSTRIQGPEISTLQSTPSGSRLFGSLLWLSMDECSGLPAWRSCTAALERGALRITYSANNNVQSLSIQLQQCSDVRSLTSLEAVAPLPTTEHGVEPKVFELVFGEDSEKFAASSIRDRANWVSSVWDSILLMQESKTTHCSEIEPETGISCASAVDVSKPLPQPTEERNLPALPPSSESALDLFLEDHQSQYSTAGPGQFTFVPPIIAHSLSIPPTSSTQSLRSISIANLNKRSMVKQRLAQMKRENSDASVASSPLSPNNGRPLPSPRSPAENPSCMFRDSARTRLEATTEDSIIHSYTYSDRPGDNIFTSIPAIWSRPTVSPIAEDPRSDEESSSCRGLPSLHVDTTVETMYPPSGVDVELAINSQTYHDTADLIAAQEVHNSKQTVALNEIFHSIKNIDEQVSGAHLSVLTIDEKLDTLWNYINSNMKQASAQDKYAIQALQSLVSDNVITSIERLEKNLSQSVLESKTNTDVASNSDVLTQLTDVLALLREQNEKDTQRDLLHTDSVRYLNELNIWLETFVNGGTSQIQVLSDSLQQVLQTLGIAFNPDGSQAAGLLQDLQSLIHEGRCHSHNTAALLGSVNNLAEHLNAQSAQPLSVQGITGLIERQRQDHEGLMRTLTSELSNEIRGERLRFVEAMKEATAINVQAQVEEFKETLKREVRGMTKEVGRLHQEKQSMENQIADLFAFYSKQANNGVIMPGAIPAFDKALAQNRRGNVRTSQHSPEHRGRLRY</sequence>
<dbReference type="AlphaFoldDB" id="A0A8H5HTU2"/>
<feature type="coiled-coil region" evidence="1">
    <location>
        <begin position="727"/>
        <end position="754"/>
    </location>
</feature>
<feature type="compositionally biased region" description="Polar residues" evidence="2">
    <location>
        <begin position="318"/>
        <end position="330"/>
    </location>
</feature>
<proteinExistence type="predicted"/>
<accession>A0A8H5HTU2</accession>
<dbReference type="EMBL" id="JAACJN010000022">
    <property type="protein sequence ID" value="KAF5389461.1"/>
    <property type="molecule type" value="Genomic_DNA"/>
</dbReference>